<evidence type="ECO:0000256" key="9">
    <source>
        <dbReference type="ARBA" id="ARBA00023180"/>
    </source>
</evidence>
<evidence type="ECO:0000256" key="8">
    <source>
        <dbReference type="ARBA" id="ARBA00023136"/>
    </source>
</evidence>
<comment type="pathway">
    <text evidence="2">Glycolipid biosynthesis; glycosylphosphatidylinositol-anchor biosynthesis.</text>
</comment>
<organism evidence="11 12">
    <name type="scientific">Lithospermum erythrorhizon</name>
    <name type="common">Purple gromwell</name>
    <name type="synonym">Lithospermum officinale var. erythrorhizon</name>
    <dbReference type="NCBI Taxonomy" id="34254"/>
    <lineage>
        <taxon>Eukaryota</taxon>
        <taxon>Viridiplantae</taxon>
        <taxon>Streptophyta</taxon>
        <taxon>Embryophyta</taxon>
        <taxon>Tracheophyta</taxon>
        <taxon>Spermatophyta</taxon>
        <taxon>Magnoliopsida</taxon>
        <taxon>eudicotyledons</taxon>
        <taxon>Gunneridae</taxon>
        <taxon>Pentapetalae</taxon>
        <taxon>asterids</taxon>
        <taxon>lamiids</taxon>
        <taxon>Boraginales</taxon>
        <taxon>Boraginaceae</taxon>
        <taxon>Boraginoideae</taxon>
        <taxon>Lithospermeae</taxon>
        <taxon>Lithospermum</taxon>
    </lineage>
</organism>
<keyword evidence="12" id="KW-1185">Reference proteome</keyword>
<evidence type="ECO:0000256" key="2">
    <source>
        <dbReference type="ARBA" id="ARBA00004687"/>
    </source>
</evidence>
<evidence type="ECO:0000256" key="7">
    <source>
        <dbReference type="ARBA" id="ARBA00022989"/>
    </source>
</evidence>
<keyword evidence="10" id="KW-0732">Signal</keyword>
<keyword evidence="4" id="KW-0337">GPI-anchor biosynthesis</keyword>
<dbReference type="SMART" id="SM00780">
    <property type="entry name" value="PIG-X"/>
    <property type="match status" value="1"/>
</dbReference>
<dbReference type="InterPro" id="IPR013233">
    <property type="entry name" value="PIG-X/PBN1"/>
</dbReference>
<dbReference type="Proteomes" id="UP001454036">
    <property type="component" value="Unassembled WGS sequence"/>
</dbReference>
<comment type="subcellular location">
    <subcellularLocation>
        <location evidence="1">Endoplasmic reticulum membrane</location>
        <topology evidence="1">Single-pass membrane protein</topology>
    </subcellularLocation>
</comment>
<dbReference type="GO" id="GO:0005789">
    <property type="term" value="C:endoplasmic reticulum membrane"/>
    <property type="evidence" value="ECO:0007669"/>
    <property type="project" value="UniProtKB-SubCell"/>
</dbReference>
<keyword evidence="7" id="KW-1133">Transmembrane helix</keyword>
<sequence>MKVQGFQIWICWTIQILCFHLVICSSSSQMRVEKYTTSSYFESHGCLIDSDFDEFMRHELKIVPCQLWEDSPNVVLRLVDLNRNLIGEGSHRRLDTTVRFHLGLVPAHQLDTCSWEVIMIERLPSGVFADPFELQHFVQRGVFSDAAVFGDTNLELPSFRSNRSLIEVHKKIESIKTDKSEVEININLPLHARYQPLGHEFSKVILGQSDFFIRCSYKADMLNETCLISTDNYPSVEASTVAWEVPCGSKEHAKVVSAVTFLSAAVSAYLIVYTSIKFSTVEVSNHLKQS</sequence>
<comment type="caution">
    <text evidence="11">The sequence shown here is derived from an EMBL/GenBank/DDBJ whole genome shotgun (WGS) entry which is preliminary data.</text>
</comment>
<keyword evidence="9" id="KW-0325">Glycoprotein</keyword>
<dbReference type="InterPro" id="IPR040039">
    <property type="entry name" value="PIGX"/>
</dbReference>
<comment type="similarity">
    <text evidence="3">Belongs to the PIGX family.</text>
</comment>
<keyword evidence="5" id="KW-0812">Transmembrane</keyword>
<keyword evidence="8" id="KW-0472">Membrane</keyword>
<evidence type="ECO:0000256" key="1">
    <source>
        <dbReference type="ARBA" id="ARBA00004389"/>
    </source>
</evidence>
<evidence type="ECO:0008006" key="13">
    <source>
        <dbReference type="Google" id="ProtNLM"/>
    </source>
</evidence>
<evidence type="ECO:0000313" key="12">
    <source>
        <dbReference type="Proteomes" id="UP001454036"/>
    </source>
</evidence>
<gene>
    <name evidence="11" type="ORF">LIER_33692</name>
</gene>
<dbReference type="Pfam" id="PF08320">
    <property type="entry name" value="PIG-X"/>
    <property type="match status" value="1"/>
</dbReference>
<feature type="chain" id="PRO_5043394061" description="Phosphatidylinositol-glycan biosynthesis class X protein" evidence="10">
    <location>
        <begin position="25"/>
        <end position="290"/>
    </location>
</feature>
<name>A0AAV3RZN5_LITER</name>
<evidence type="ECO:0000256" key="5">
    <source>
        <dbReference type="ARBA" id="ARBA00022692"/>
    </source>
</evidence>
<dbReference type="GO" id="GO:0006506">
    <property type="term" value="P:GPI anchor biosynthetic process"/>
    <property type="evidence" value="ECO:0007669"/>
    <property type="project" value="UniProtKB-KW"/>
</dbReference>
<protein>
    <recommendedName>
        <fullName evidence="13">Phosphatidylinositol-glycan biosynthesis class X protein</fullName>
    </recommendedName>
</protein>
<feature type="signal peptide" evidence="10">
    <location>
        <begin position="1"/>
        <end position="24"/>
    </location>
</feature>
<dbReference type="PANTHER" id="PTHR28650">
    <property type="entry name" value="PHOSPHATIDYLINOSITOL-GLYCAN BIOSYNTHESIS CLASS X PROTEIN"/>
    <property type="match status" value="1"/>
</dbReference>
<evidence type="ECO:0000256" key="3">
    <source>
        <dbReference type="ARBA" id="ARBA00010345"/>
    </source>
</evidence>
<dbReference type="AlphaFoldDB" id="A0AAV3RZN5"/>
<proteinExistence type="inferred from homology"/>
<evidence type="ECO:0000256" key="4">
    <source>
        <dbReference type="ARBA" id="ARBA00022502"/>
    </source>
</evidence>
<dbReference type="EMBL" id="BAABME010013669">
    <property type="protein sequence ID" value="GAA0186404.1"/>
    <property type="molecule type" value="Genomic_DNA"/>
</dbReference>
<evidence type="ECO:0000256" key="6">
    <source>
        <dbReference type="ARBA" id="ARBA00022824"/>
    </source>
</evidence>
<dbReference type="PANTHER" id="PTHR28650:SF1">
    <property type="entry name" value="PHOSPHATIDYLINOSITOL-GLYCAN BIOSYNTHESIS CLASS X PROTEIN"/>
    <property type="match status" value="1"/>
</dbReference>
<accession>A0AAV3RZN5</accession>
<keyword evidence="6" id="KW-0256">Endoplasmic reticulum</keyword>
<reference evidence="11 12" key="1">
    <citation type="submission" date="2024-01" db="EMBL/GenBank/DDBJ databases">
        <title>The complete chloroplast genome sequence of Lithospermum erythrorhizon: insights into the phylogenetic relationship among Boraginaceae species and the maternal lineages of purple gromwells.</title>
        <authorList>
            <person name="Okada T."/>
            <person name="Watanabe K."/>
        </authorList>
    </citation>
    <scope>NUCLEOTIDE SEQUENCE [LARGE SCALE GENOMIC DNA]</scope>
</reference>
<evidence type="ECO:0000256" key="10">
    <source>
        <dbReference type="SAM" id="SignalP"/>
    </source>
</evidence>
<evidence type="ECO:0000313" key="11">
    <source>
        <dbReference type="EMBL" id="GAA0186404.1"/>
    </source>
</evidence>